<dbReference type="EMBL" id="BART01025415">
    <property type="protein sequence ID" value="GAH00623.1"/>
    <property type="molecule type" value="Genomic_DNA"/>
</dbReference>
<sequence>MPKASKRGPRTLSYVQRLKRDLRSKAKAQSAALRSTKRDLNSLGVRRKAYSKTCRKC</sequence>
<name>X1DW63_9ZZZZ</name>
<proteinExistence type="predicted"/>
<comment type="caution">
    <text evidence="1">The sequence shown here is derived from an EMBL/GenBank/DDBJ whole genome shotgun (WGS) entry which is preliminary data.</text>
</comment>
<dbReference type="AlphaFoldDB" id="X1DW63"/>
<evidence type="ECO:0000313" key="1">
    <source>
        <dbReference type="EMBL" id="GAH00623.1"/>
    </source>
</evidence>
<gene>
    <name evidence="1" type="ORF">S01H4_45623</name>
</gene>
<accession>X1DW63</accession>
<organism evidence="1">
    <name type="scientific">marine sediment metagenome</name>
    <dbReference type="NCBI Taxonomy" id="412755"/>
    <lineage>
        <taxon>unclassified sequences</taxon>
        <taxon>metagenomes</taxon>
        <taxon>ecological metagenomes</taxon>
    </lineage>
</organism>
<reference evidence="1" key="1">
    <citation type="journal article" date="2014" name="Front. Microbiol.">
        <title>High frequency of phylogenetically diverse reductive dehalogenase-homologous genes in deep subseafloor sedimentary metagenomes.</title>
        <authorList>
            <person name="Kawai M."/>
            <person name="Futagami T."/>
            <person name="Toyoda A."/>
            <person name="Takaki Y."/>
            <person name="Nishi S."/>
            <person name="Hori S."/>
            <person name="Arai W."/>
            <person name="Tsubouchi T."/>
            <person name="Morono Y."/>
            <person name="Uchiyama I."/>
            <person name="Ito T."/>
            <person name="Fujiyama A."/>
            <person name="Inagaki F."/>
            <person name="Takami H."/>
        </authorList>
    </citation>
    <scope>NUCLEOTIDE SEQUENCE</scope>
    <source>
        <strain evidence="1">Expedition CK06-06</strain>
    </source>
</reference>
<protein>
    <submittedName>
        <fullName evidence="1">Uncharacterized protein</fullName>
    </submittedName>
</protein>